<accession>A0A016TCW4</accession>
<evidence type="ECO:0000313" key="1">
    <source>
        <dbReference type="EMBL" id="EYC00475.1"/>
    </source>
</evidence>
<protein>
    <submittedName>
        <fullName evidence="1">Uncharacterized protein</fullName>
    </submittedName>
</protein>
<sequence>MSSKRLEKSCISKKKKATTYAQVKIYSKSNHTAPVTLSYELCLPKKRGVKRFLNNRYGVMMKAIFLCKVYCFESADAVAEVLLALKHAMRSVKQFIREQSGAFGEFYRLFNSIAVLRTKKEQS</sequence>
<keyword evidence="2" id="KW-1185">Reference proteome</keyword>
<comment type="caution">
    <text evidence="1">The sequence shown here is derived from an EMBL/GenBank/DDBJ whole genome shotgun (WGS) entry which is preliminary data.</text>
</comment>
<name>A0A016TCW4_9BILA</name>
<dbReference type="Proteomes" id="UP000024635">
    <property type="component" value="Unassembled WGS sequence"/>
</dbReference>
<dbReference type="AlphaFoldDB" id="A0A016TCW4"/>
<organism evidence="1 2">
    <name type="scientific">Ancylostoma ceylanicum</name>
    <dbReference type="NCBI Taxonomy" id="53326"/>
    <lineage>
        <taxon>Eukaryota</taxon>
        <taxon>Metazoa</taxon>
        <taxon>Ecdysozoa</taxon>
        <taxon>Nematoda</taxon>
        <taxon>Chromadorea</taxon>
        <taxon>Rhabditida</taxon>
        <taxon>Rhabditina</taxon>
        <taxon>Rhabditomorpha</taxon>
        <taxon>Strongyloidea</taxon>
        <taxon>Ancylostomatidae</taxon>
        <taxon>Ancylostomatinae</taxon>
        <taxon>Ancylostoma</taxon>
    </lineage>
</organism>
<dbReference type="EMBL" id="JARK01001451">
    <property type="protein sequence ID" value="EYC00475.1"/>
    <property type="molecule type" value="Genomic_DNA"/>
</dbReference>
<reference evidence="2" key="1">
    <citation type="journal article" date="2015" name="Nat. Genet.">
        <title>The genome and transcriptome of the zoonotic hookworm Ancylostoma ceylanicum identify infection-specific gene families.</title>
        <authorList>
            <person name="Schwarz E.M."/>
            <person name="Hu Y."/>
            <person name="Antoshechkin I."/>
            <person name="Miller M.M."/>
            <person name="Sternberg P.W."/>
            <person name="Aroian R.V."/>
        </authorList>
    </citation>
    <scope>NUCLEOTIDE SEQUENCE</scope>
    <source>
        <strain evidence="2">HY135</strain>
    </source>
</reference>
<evidence type="ECO:0000313" key="2">
    <source>
        <dbReference type="Proteomes" id="UP000024635"/>
    </source>
</evidence>
<gene>
    <name evidence="1" type="primary">Acey_s0115.g492</name>
    <name evidence="1" type="ORF">Y032_0115g492</name>
</gene>
<proteinExistence type="predicted"/>